<dbReference type="OrthoDB" id="24584at10239"/>
<dbReference type="KEGG" id="vg:2741771"/>
<keyword evidence="1" id="KW-0812">Transmembrane</keyword>
<proteinExistence type="predicted"/>
<dbReference type="RefSeq" id="NP_963989.1">
    <property type="nucleotide sequence ID" value="NC_005361.1"/>
</dbReference>
<dbReference type="EMBL" id="AY423772">
    <property type="protein sequence ID" value="AAQ94385.1"/>
    <property type="molecule type" value="Genomic_DNA"/>
</dbReference>
<reference evidence="2 3" key="1">
    <citation type="journal article" date="2004" name="J. Virol.">
        <title>Comparative genomic analysis of hyperthermophilic archaeal Fuselloviridae viruses.</title>
        <authorList>
            <person name="Wiedenheft B."/>
            <person name="Stedman K."/>
            <person name="Roberto F."/>
            <person name="Willits D."/>
            <person name="Gleske A.K."/>
            <person name="Zoeller L."/>
            <person name="Snyder J."/>
            <person name="Douglas T."/>
            <person name="Young M."/>
        </authorList>
    </citation>
    <scope>NUCLEOTIDE SEQUENCE</scope>
</reference>
<feature type="transmembrane region" description="Helical" evidence="1">
    <location>
        <begin position="51"/>
        <end position="69"/>
    </location>
</feature>
<organism evidence="2 3">
    <name type="scientific">Sulfolobus virus Kamchatka 1</name>
    <dbReference type="NCBI Taxonomy" id="248496"/>
    <lineage>
        <taxon>Viruses</taxon>
        <taxon>Viruses incertae sedis</taxon>
        <taxon>Fuselloviridae</taxon>
        <taxon>Alphafusellovirus</taxon>
        <taxon>Alphafusellovirus kamchatkaense</taxon>
        <taxon>Sulfolobus spindle-shaped virus 9</taxon>
    </lineage>
</organism>
<evidence type="ECO:0000313" key="2">
    <source>
        <dbReference type="EMBL" id="AAQ94385.1"/>
    </source>
</evidence>
<feature type="transmembrane region" description="Helical" evidence="1">
    <location>
        <begin position="9"/>
        <end position="31"/>
    </location>
</feature>
<name>Q6TDL3_9VIRU</name>
<sequence>MMLMDRLKVLWFIFILGNLFDYGATLLFSYLGVLYMDRNVFIGSNTSFLDVLITLTGEKLLLLSGVYWFTKLFDYLKISKYKWLGLLPFAIITILIVCLLILGIIFFYLTS</sequence>
<accession>Q6TDL3</accession>
<evidence type="ECO:0000256" key="1">
    <source>
        <dbReference type="SAM" id="Phobius"/>
    </source>
</evidence>
<keyword evidence="3" id="KW-1185">Reference proteome</keyword>
<dbReference type="GeneID" id="2741771"/>
<dbReference type="Proteomes" id="UP000006814">
    <property type="component" value="Segment"/>
</dbReference>
<evidence type="ECO:0000313" key="3">
    <source>
        <dbReference type="Proteomes" id="UP000006814"/>
    </source>
</evidence>
<feature type="transmembrane region" description="Helical" evidence="1">
    <location>
        <begin position="81"/>
        <end position="109"/>
    </location>
</feature>
<keyword evidence="1" id="KW-1133">Transmembrane helix</keyword>
<protein>
    <submittedName>
        <fullName evidence="2">ORF B111</fullName>
    </submittedName>
</protein>
<keyword evidence="1" id="KW-0472">Membrane</keyword>